<sequence length="158" mass="18917">MGNWEDILAKLILEYNISDSSLKKLKSAFENAEPEDLVNFMSETMKPNTGKRKRDLNINTDEIYLPPSEYIRTKYNAIVIGVAEKGQQHRIHYHRIIISKRPLNYRDIINRYKNRYTIWFSFIGEVGKTDPDRIKKVLEYMYKQRKKNNDVKTENWKK</sequence>
<dbReference type="EMBL" id="AJ875026">
    <property type="protein sequence ID" value="CAI44163.1"/>
    <property type="molecule type" value="Genomic_DNA"/>
</dbReference>
<evidence type="ECO:0000313" key="2">
    <source>
        <dbReference type="Proteomes" id="UP000001777"/>
    </source>
</evidence>
<protein>
    <submittedName>
        <fullName evidence="1">Uncharacterized protein</fullName>
    </submittedName>
</protein>
<keyword evidence="2" id="KW-1185">Reference proteome</keyword>
<evidence type="ECO:0000313" key="1">
    <source>
        <dbReference type="EMBL" id="CAI44163.1"/>
    </source>
</evidence>
<dbReference type="Gene3D" id="3.30.70.1910">
    <property type="match status" value="1"/>
</dbReference>
<proteinExistence type="predicted"/>
<reference evidence="1 2" key="1">
    <citation type="journal article" date="2005" name="Virology">
        <title>A novel rudivirus, ARV1, of the hyperthermophilic archaeal genus Acidianus.</title>
        <authorList>
            <person name="Vestergaard G."/>
            <person name="Haring M."/>
            <person name="Peng X."/>
            <person name="Rachel R."/>
            <person name="Garrett R.A."/>
            <person name="Prangishvili D."/>
        </authorList>
    </citation>
    <scope>NUCLEOTIDE SEQUENCE</scope>
</reference>
<name>Q50I63_9VIRU</name>
<dbReference type="GeneID" id="5729536"/>
<dbReference type="OrthoDB" id="57at187213"/>
<dbReference type="Proteomes" id="UP000001777">
    <property type="component" value="Segment"/>
</dbReference>
<dbReference type="RefSeq" id="YP_001542625.1">
    <property type="nucleotide sequence ID" value="NC_009965.1"/>
</dbReference>
<dbReference type="KEGG" id="vg:5729536"/>
<accession>Q50I63</accession>
<organism evidence="1 2">
    <name type="scientific">Acidianus rod-shaped virus 1</name>
    <dbReference type="NCBI Taxonomy" id="309181"/>
    <lineage>
        <taxon>Viruses</taxon>
        <taxon>Adnaviria</taxon>
        <taxon>Zilligvirae</taxon>
        <taxon>Taleaviricota</taxon>
        <taxon>Tokiviricetes</taxon>
        <taxon>Ligamenvirales</taxon>
        <taxon>Rudiviridae</taxon>
        <taxon>Itarudivirus</taxon>
        <taxon>Itarudivirus pozzuoliense</taxon>
        <taxon>Itarudivirus ARV1</taxon>
    </lineage>
</organism>